<dbReference type="InterPro" id="IPR051010">
    <property type="entry name" value="BCAA_transport"/>
</dbReference>
<name>A0A6G6Y4L3_9SPHN</name>
<dbReference type="EMBL" id="CP049109">
    <property type="protein sequence ID" value="QIG79747.1"/>
    <property type="molecule type" value="Genomic_DNA"/>
</dbReference>
<evidence type="ECO:0000256" key="1">
    <source>
        <dbReference type="ARBA" id="ARBA00022970"/>
    </source>
</evidence>
<protein>
    <submittedName>
        <fullName evidence="3">Uncharacterized protein</fullName>
    </submittedName>
</protein>
<dbReference type="InterPro" id="IPR028082">
    <property type="entry name" value="Peripla_BP_I"/>
</dbReference>
<gene>
    <name evidence="3" type="ORF">G5C33_08035</name>
</gene>
<dbReference type="Gene3D" id="3.40.50.2300">
    <property type="match status" value="2"/>
</dbReference>
<evidence type="ECO:0000313" key="3">
    <source>
        <dbReference type="EMBL" id="QIG79747.1"/>
    </source>
</evidence>
<dbReference type="PANTHER" id="PTHR30483:SF6">
    <property type="entry name" value="PERIPLASMIC BINDING PROTEIN OF ABC TRANSPORTER FOR NATURAL AMINO ACIDS"/>
    <property type="match status" value="1"/>
</dbReference>
<dbReference type="KEGG" id="spzr:G5C33_08035"/>
<sequence length="344" mass="35373">MNRRRLLRAAGSGIVASTAFASLPGFAADREDKRPLALLLPLTGAHAQLGLSMRQAVLLAEKADLVQAYDTGGTAQGAADAAAQALRRDPGMILGPLTAEEVPAVTGTVAGRAPIISFTNDALKRAPGSWVFGITPAQVTSAILRYARGRGVRVVSVVDDGSAWSAACAVEAGRMEHEIGLRVSVIAPTGEQPLFTLEDAPDAVLLPGSGNATLSVARRLRGSGVQLLGTLQAIDNRPDALDALDGAWIAGPDPAAFGDFATEYEARNGGSAGTITALAYDAAKICHALRQRDALSGEGLLTSQGFRCVTGAVRFRTDGSVARDFAILLASANGYEKVAASSGA</sequence>
<dbReference type="AlphaFoldDB" id="A0A6G6Y4L3"/>
<feature type="signal peptide" evidence="2">
    <location>
        <begin position="1"/>
        <end position="21"/>
    </location>
</feature>
<organism evidence="3 4">
    <name type="scientific">Stakelama tenebrarum</name>
    <dbReference type="NCBI Taxonomy" id="2711215"/>
    <lineage>
        <taxon>Bacteria</taxon>
        <taxon>Pseudomonadati</taxon>
        <taxon>Pseudomonadota</taxon>
        <taxon>Alphaproteobacteria</taxon>
        <taxon>Sphingomonadales</taxon>
        <taxon>Sphingomonadaceae</taxon>
        <taxon>Stakelama</taxon>
    </lineage>
</organism>
<dbReference type="PANTHER" id="PTHR30483">
    <property type="entry name" value="LEUCINE-SPECIFIC-BINDING PROTEIN"/>
    <property type="match status" value="1"/>
</dbReference>
<evidence type="ECO:0000313" key="4">
    <source>
        <dbReference type="Proteomes" id="UP000501568"/>
    </source>
</evidence>
<evidence type="ECO:0000256" key="2">
    <source>
        <dbReference type="SAM" id="SignalP"/>
    </source>
</evidence>
<keyword evidence="2" id="KW-0732">Signal</keyword>
<keyword evidence="1" id="KW-0029">Amino-acid transport</keyword>
<feature type="chain" id="PRO_5026162967" evidence="2">
    <location>
        <begin position="22"/>
        <end position="344"/>
    </location>
</feature>
<proteinExistence type="predicted"/>
<dbReference type="RefSeq" id="WP_165326747.1">
    <property type="nucleotide sequence ID" value="NZ_CP049109.1"/>
</dbReference>
<dbReference type="GO" id="GO:0006865">
    <property type="term" value="P:amino acid transport"/>
    <property type="evidence" value="ECO:0007669"/>
    <property type="project" value="UniProtKB-KW"/>
</dbReference>
<keyword evidence="4" id="KW-1185">Reference proteome</keyword>
<keyword evidence="1" id="KW-0813">Transport</keyword>
<reference evidence="3 4" key="1">
    <citation type="submission" date="2020-02" db="EMBL/GenBank/DDBJ databases">
        <authorList>
            <person name="Zheng R.K."/>
            <person name="Sun C.M."/>
        </authorList>
    </citation>
    <scope>NUCLEOTIDE SEQUENCE [LARGE SCALE GENOMIC DNA]</scope>
    <source>
        <strain evidence="4">zrk23</strain>
    </source>
</reference>
<dbReference type="Proteomes" id="UP000501568">
    <property type="component" value="Chromosome"/>
</dbReference>
<accession>A0A6G6Y4L3</accession>
<dbReference type="SUPFAM" id="SSF53822">
    <property type="entry name" value="Periplasmic binding protein-like I"/>
    <property type="match status" value="1"/>
</dbReference>